<dbReference type="RefSeq" id="WP_289454632.1">
    <property type="nucleotide sequence ID" value="NZ_JAUCGQ010000001.1"/>
</dbReference>
<dbReference type="Gene3D" id="1.10.1900.10">
    <property type="entry name" value="c-terminal domain of poly(a) binding protein"/>
    <property type="match status" value="1"/>
</dbReference>
<dbReference type="InterPro" id="IPR008316">
    <property type="entry name" value="UCP029876"/>
</dbReference>
<keyword evidence="2" id="KW-1185">Reference proteome</keyword>
<sequence length="117" mass="13122">MNNLLTKLIGDKKDWKRMEARAAALPPDYRIVYGEMKSYMWRFTAGDGMDIVEILREVLGEFEAAAAEGKRVLDVTGPDVAAYCDARLPQVPTYLDRWRASLNGDVRKKLAADGSRA</sequence>
<proteinExistence type="predicted"/>
<dbReference type="Pfam" id="PF06304">
    <property type="entry name" value="DUF1048"/>
    <property type="match status" value="1"/>
</dbReference>
<gene>
    <name evidence="1" type="ORF">QRT04_07695</name>
</gene>
<reference evidence="1 2" key="1">
    <citation type="submission" date="2023-06" db="EMBL/GenBank/DDBJ databases">
        <title>Cellulomonas sp. MW4 Whole genome sequence.</title>
        <authorList>
            <person name="Park S."/>
        </authorList>
    </citation>
    <scope>NUCLEOTIDE SEQUENCE [LARGE SCALE GENOMIC DNA]</scope>
    <source>
        <strain evidence="1 2">MW4</strain>
    </source>
</reference>
<name>A0ABT7SF44_9CELL</name>
<protein>
    <submittedName>
        <fullName evidence="1">DUF1048 domain-containing protein</fullName>
    </submittedName>
</protein>
<accession>A0ABT7SF44</accession>
<dbReference type="EMBL" id="JAUCGQ010000001">
    <property type="protein sequence ID" value="MDM7854810.1"/>
    <property type="molecule type" value="Genomic_DNA"/>
</dbReference>
<dbReference type="SUPFAM" id="SSF158560">
    <property type="entry name" value="BH3980-like"/>
    <property type="match status" value="1"/>
</dbReference>
<organism evidence="1 2">
    <name type="scientific">Cellulomonas alba</name>
    <dbReference type="NCBI Taxonomy" id="3053467"/>
    <lineage>
        <taxon>Bacteria</taxon>
        <taxon>Bacillati</taxon>
        <taxon>Actinomycetota</taxon>
        <taxon>Actinomycetes</taxon>
        <taxon>Micrococcales</taxon>
        <taxon>Cellulomonadaceae</taxon>
        <taxon>Cellulomonas</taxon>
    </lineage>
</organism>
<comment type="caution">
    <text evidence="1">The sequence shown here is derived from an EMBL/GenBank/DDBJ whole genome shotgun (WGS) entry which is preliminary data.</text>
</comment>
<evidence type="ECO:0000313" key="1">
    <source>
        <dbReference type="EMBL" id="MDM7854810.1"/>
    </source>
</evidence>
<dbReference type="Proteomes" id="UP001529338">
    <property type="component" value="Unassembled WGS sequence"/>
</dbReference>
<evidence type="ECO:0000313" key="2">
    <source>
        <dbReference type="Proteomes" id="UP001529338"/>
    </source>
</evidence>